<dbReference type="AlphaFoldDB" id="A0A4Z1SU41"/>
<dbReference type="VEuPathDB" id="GiardiaDB:GMRT_10276"/>
<feature type="region of interest" description="Disordered" evidence="1">
    <location>
        <begin position="843"/>
        <end position="867"/>
    </location>
</feature>
<feature type="compositionally biased region" description="Basic and acidic residues" evidence="1">
    <location>
        <begin position="1177"/>
        <end position="1202"/>
    </location>
</feature>
<organism evidence="2 3">
    <name type="scientific">Giardia muris</name>
    <dbReference type="NCBI Taxonomy" id="5742"/>
    <lineage>
        <taxon>Eukaryota</taxon>
        <taxon>Metamonada</taxon>
        <taxon>Diplomonadida</taxon>
        <taxon>Hexamitidae</taxon>
        <taxon>Giardiinae</taxon>
        <taxon>Giardia</taxon>
    </lineage>
</organism>
<comment type="caution">
    <text evidence="2">The sequence shown here is derived from an EMBL/GenBank/DDBJ whole genome shotgun (WGS) entry which is preliminary data.</text>
</comment>
<protein>
    <submittedName>
        <fullName evidence="2">Uncharacterized protein</fullName>
    </submittedName>
</protein>
<evidence type="ECO:0000313" key="2">
    <source>
        <dbReference type="EMBL" id="TNJ29432.1"/>
    </source>
</evidence>
<evidence type="ECO:0000313" key="3">
    <source>
        <dbReference type="Proteomes" id="UP000315496"/>
    </source>
</evidence>
<feature type="region of interest" description="Disordered" evidence="1">
    <location>
        <begin position="584"/>
        <end position="603"/>
    </location>
</feature>
<dbReference type="EMBL" id="VDLU01000001">
    <property type="protein sequence ID" value="TNJ29432.1"/>
    <property type="molecule type" value="Genomic_DNA"/>
</dbReference>
<proteinExistence type="predicted"/>
<dbReference type="OrthoDB" id="10253089at2759"/>
<feature type="region of interest" description="Disordered" evidence="1">
    <location>
        <begin position="998"/>
        <end position="1018"/>
    </location>
</feature>
<reference evidence="2 3" key="1">
    <citation type="submission" date="2019-05" db="EMBL/GenBank/DDBJ databases">
        <title>The compact genome of Giardia muris reveals important steps in the evolution of intestinal protozoan parasites.</title>
        <authorList>
            <person name="Xu F."/>
            <person name="Jimenez-Gonzalez A."/>
            <person name="Einarsson E."/>
            <person name="Astvaldsson A."/>
            <person name="Peirasmaki D."/>
            <person name="Eckmann L."/>
            <person name="Andersson J.O."/>
            <person name="Svard S.G."/>
            <person name="Jerlstrom-Hultqvist J."/>
        </authorList>
    </citation>
    <scope>NUCLEOTIDE SEQUENCE [LARGE SCALE GENOMIC DNA]</scope>
    <source>
        <strain evidence="2 3">Roberts-Thomson</strain>
    </source>
</reference>
<dbReference type="Proteomes" id="UP000315496">
    <property type="component" value="Chromosome 1"/>
</dbReference>
<gene>
    <name evidence="2" type="ORF">GMRT_10276</name>
</gene>
<feature type="compositionally biased region" description="Polar residues" evidence="1">
    <location>
        <begin position="584"/>
        <end position="593"/>
    </location>
</feature>
<keyword evidence="3" id="KW-1185">Reference proteome</keyword>
<evidence type="ECO:0000256" key="1">
    <source>
        <dbReference type="SAM" id="MobiDB-lite"/>
    </source>
</evidence>
<sequence length="1226" mass="138239">MPQASTLGCKLSQLHALTETRAVTHEDIDKIARPEEARRKASSRLLEEGEASTFRPMRAAMCAVTTYARETAISILPTWEPPTLEEAMAHIGLTDFMRALSLTYVKDPSLGTIHAHKTIMDGFIRDQRTRAPCDPHVLQTPSAEHGDHPISTLGEDQLKTLSVKGRVIYYTFTVEDWNFNELHYQECLYEYTNAPSSWLVPLDASELDPHAGCAIPFPWFDIYPRFLVLLTLASLNVRLSERMYAFFLSPRVVDMVEVLFWLIHGIVFAPTQTSTPSSEVMKNLFRDKYRPELFEPSNLPEGLEEDVYEDVATETMGGLISSKMMSMSVTQSTSHHATQPIIGADGRLRRRVLRLPPHLRPMQHNLSSQEYLRNRFADDFAAIERNWLGCRSVEKERISELLPYIICSATIRGLFRIFPAYAQTFSPKFCISVYENIIYYLTGIHAYTDFIQDLRKRYFRTESYHVSSLLSYFRPGTETYIGAHLIDGQLDIQPTSAYSTYNSMRKLLAGRYRDLTRNLVLDTLLHDIQVAKEEAKLNSYNSEMQMKNLEFRPIEYDLVLFPEVTKPSPINFGVSQSMSRNTFSLNTSKASSPRRSDSIKSTIIPTSPTITDFGRKSITQVDLFTNMSVSATPKNSVALGAHQLEVEQVVDTTLKAMSPTKPPMAPEPFVIKDNRAKVLRATLPQLDSVYDTVRRVKGVVSLPELKRPVRARSPVNSEVDSEVALERARAFGVVPLEPVPDVKDTLSQNVINEVLEATKEETSASTHAQLVETLIAKCHHGASSVSIDNTFLIRLDPKLQPSTKPTIEGVIGNEIVTSNDIVLVENDETYTNHVNTALQDAIHQPQRKASLSPHPKAPSPNRQVSKTVRHAEEVISMLPRTSDITHKDTIEKLLGNPLGTSGQKISTVRITPVMERYLTITGAPSPVDFSTYIRDTTYIDPTLGKSDTRRRVENHHAGKLTPVRGVAVDREIGVVRRTRNDPWSRKDVIDKAATDMQVLEGSSPDPSSSPELSQRQSPNNFHLQYKEAKQRLHSQALECEKKHKAEMAELEVQKQLFLNRNLKGQAMRAAALARALAEGESQDKKDGETTFLSYFSRGTTTSAFLEFKAALKKDIDDIEHADHLARRILAREEYHKHHMNGVPSVPVEDNKRRQNNPILRREGVKRSSTAGAESCQDVDRDRERERFGSEFTHSEIEHDSELSLHASRHSPSPILRRRESVSLSTL</sequence>
<name>A0A4Z1SU41_GIAMU</name>
<accession>A0A4Z1SU41</accession>
<feature type="region of interest" description="Disordered" evidence="1">
    <location>
        <begin position="1139"/>
        <end position="1226"/>
    </location>
</feature>